<keyword evidence="3" id="KW-1185">Reference proteome</keyword>
<accession>A0ABD3QKJ7</accession>
<keyword evidence="1" id="KW-1133">Transmembrane helix</keyword>
<dbReference type="InterPro" id="IPR029063">
    <property type="entry name" value="SAM-dependent_MTases_sf"/>
</dbReference>
<evidence type="ECO:0000313" key="3">
    <source>
        <dbReference type="Proteomes" id="UP001516023"/>
    </source>
</evidence>
<sequence length="321" mass="36633">MSHRPHEQNLNFCASNTPKIRIVVALLVVIIAFDRFMFMGVLDSAALDDSLRVVPKAAPKLADGCTHVFLDVGSNVGLHVRYLYEPKLYPKAQIARKFFREALGPESERDNNHICVFSFEPNPSHIARHAEIQRAYASLGWRYLPIHAGVGDADGNLTFYHTGDELGFTTKKSSCRKECRPEHVPVIRLGDWTMREVAERQIPESLSTRHNILPKVVMKLDTEMMEYEVLPDLMLSGVLCKYVNNIMGEFHHVSRMIAYLWPVTFGDWTLDREGAKSISTEWLRMIGHNPNCITEFSMEDDESYRNDPHPLPAVDIFHSPK</sequence>
<organism evidence="2 3">
    <name type="scientific">Cyclotella cryptica</name>
    <dbReference type="NCBI Taxonomy" id="29204"/>
    <lineage>
        <taxon>Eukaryota</taxon>
        <taxon>Sar</taxon>
        <taxon>Stramenopiles</taxon>
        <taxon>Ochrophyta</taxon>
        <taxon>Bacillariophyta</taxon>
        <taxon>Coscinodiscophyceae</taxon>
        <taxon>Thalassiosirophycidae</taxon>
        <taxon>Stephanodiscales</taxon>
        <taxon>Stephanodiscaceae</taxon>
        <taxon>Cyclotella</taxon>
    </lineage>
</organism>
<dbReference type="SUPFAM" id="SSF53335">
    <property type="entry name" value="S-adenosyl-L-methionine-dependent methyltransferases"/>
    <property type="match status" value="1"/>
</dbReference>
<dbReference type="Gene3D" id="3.40.50.150">
    <property type="entry name" value="Vaccinia Virus protein VP39"/>
    <property type="match status" value="1"/>
</dbReference>
<proteinExistence type="predicted"/>
<comment type="caution">
    <text evidence="2">The sequence shown here is derived from an EMBL/GenBank/DDBJ whole genome shotgun (WGS) entry which is preliminary data.</text>
</comment>
<keyword evidence="1" id="KW-0812">Transmembrane</keyword>
<protein>
    <recommendedName>
        <fullName evidence="4">Methyltransferase FkbM domain-containing protein</fullName>
    </recommendedName>
</protein>
<feature type="transmembrane region" description="Helical" evidence="1">
    <location>
        <begin position="20"/>
        <end position="42"/>
    </location>
</feature>
<evidence type="ECO:0000313" key="2">
    <source>
        <dbReference type="EMBL" id="KAL3798255.1"/>
    </source>
</evidence>
<evidence type="ECO:0008006" key="4">
    <source>
        <dbReference type="Google" id="ProtNLM"/>
    </source>
</evidence>
<gene>
    <name evidence="2" type="ORF">HJC23_000169</name>
</gene>
<reference evidence="2 3" key="1">
    <citation type="journal article" date="2020" name="G3 (Bethesda)">
        <title>Improved Reference Genome for Cyclotella cryptica CCMP332, a Model for Cell Wall Morphogenesis, Salinity Adaptation, and Lipid Production in Diatoms (Bacillariophyta).</title>
        <authorList>
            <person name="Roberts W.R."/>
            <person name="Downey K.M."/>
            <person name="Ruck E.C."/>
            <person name="Traller J.C."/>
            <person name="Alverson A.J."/>
        </authorList>
    </citation>
    <scope>NUCLEOTIDE SEQUENCE [LARGE SCALE GENOMIC DNA]</scope>
    <source>
        <strain evidence="2 3">CCMP332</strain>
    </source>
</reference>
<dbReference type="PANTHER" id="PTHR34203:SF13">
    <property type="entry name" value="EXPRESSED PROTEIN"/>
    <property type="match status" value="1"/>
</dbReference>
<name>A0ABD3QKJ7_9STRA</name>
<dbReference type="EMBL" id="JABMIG020000047">
    <property type="protein sequence ID" value="KAL3798255.1"/>
    <property type="molecule type" value="Genomic_DNA"/>
</dbReference>
<dbReference type="PANTHER" id="PTHR34203">
    <property type="entry name" value="METHYLTRANSFERASE, FKBM FAMILY PROTEIN"/>
    <property type="match status" value="1"/>
</dbReference>
<dbReference type="Proteomes" id="UP001516023">
    <property type="component" value="Unassembled WGS sequence"/>
</dbReference>
<dbReference type="AlphaFoldDB" id="A0ABD3QKJ7"/>
<dbReference type="InterPro" id="IPR052514">
    <property type="entry name" value="SAM-dependent_MTase"/>
</dbReference>
<keyword evidence="1" id="KW-0472">Membrane</keyword>
<evidence type="ECO:0000256" key="1">
    <source>
        <dbReference type="SAM" id="Phobius"/>
    </source>
</evidence>